<dbReference type="AlphaFoldDB" id="A0A2W2FTZ8"/>
<accession>A0A2W2FTZ8</accession>
<evidence type="ECO:0000313" key="3">
    <source>
        <dbReference type="Proteomes" id="UP000248544"/>
    </source>
</evidence>
<reference evidence="2 3" key="1">
    <citation type="submission" date="2018-01" db="EMBL/GenBank/DDBJ databases">
        <title>Draft genome sequence of Sphaerisporangium sp. 7K107.</title>
        <authorList>
            <person name="Sahin N."/>
            <person name="Saygin H."/>
            <person name="Ay H."/>
        </authorList>
    </citation>
    <scope>NUCLEOTIDE SEQUENCE [LARGE SCALE GENOMIC DNA]</scope>
    <source>
        <strain evidence="2 3">7K107</strain>
    </source>
</reference>
<evidence type="ECO:0000313" key="2">
    <source>
        <dbReference type="EMBL" id="PZG40896.1"/>
    </source>
</evidence>
<feature type="domain" description="SIS" evidence="1">
    <location>
        <begin position="37"/>
        <end position="180"/>
    </location>
</feature>
<sequence length="215" mass="22694">MTAVADEVLREGRAAVRREAGGVLGVADQLDETFVEAARWLYECRGKVFVTGAGTSGAIARRMAHLLGVCGTPAVFIQAADALHRTMGAVTEGDILIAISRGGGSGEINDLTTRVRERGAKVIALTADAGSELGRRADLVVELDSPPEVDPGEVIAMGSTLAVAVWGDALAYVLMRLRRYGWDRVPHSHPSGAVGRIEHVPDPLPALTFDATEKT</sequence>
<dbReference type="SUPFAM" id="SSF53697">
    <property type="entry name" value="SIS domain"/>
    <property type="match status" value="1"/>
</dbReference>
<proteinExistence type="predicted"/>
<gene>
    <name evidence="2" type="ORF">C1I98_22435</name>
</gene>
<dbReference type="InterPro" id="IPR046348">
    <property type="entry name" value="SIS_dom_sf"/>
</dbReference>
<dbReference type="EMBL" id="POUA01000188">
    <property type="protein sequence ID" value="PZG40896.1"/>
    <property type="molecule type" value="Genomic_DNA"/>
</dbReference>
<dbReference type="PANTHER" id="PTHR42745">
    <property type="match status" value="1"/>
</dbReference>
<dbReference type="InterPro" id="IPR001347">
    <property type="entry name" value="SIS_dom"/>
</dbReference>
<comment type="caution">
    <text evidence="2">The sequence shown here is derived from an EMBL/GenBank/DDBJ whole genome shotgun (WGS) entry which is preliminary data.</text>
</comment>
<dbReference type="Gene3D" id="3.40.50.10490">
    <property type="entry name" value="Glucose-6-phosphate isomerase like protein, domain 1"/>
    <property type="match status" value="1"/>
</dbReference>
<keyword evidence="3" id="KW-1185">Reference proteome</keyword>
<dbReference type="Proteomes" id="UP000248544">
    <property type="component" value="Unassembled WGS sequence"/>
</dbReference>
<dbReference type="Pfam" id="PF01380">
    <property type="entry name" value="SIS"/>
    <property type="match status" value="1"/>
</dbReference>
<organism evidence="2 3">
    <name type="scientific">Spongiactinospora gelatinilytica</name>
    <dbReference type="NCBI Taxonomy" id="2666298"/>
    <lineage>
        <taxon>Bacteria</taxon>
        <taxon>Bacillati</taxon>
        <taxon>Actinomycetota</taxon>
        <taxon>Actinomycetes</taxon>
        <taxon>Streptosporangiales</taxon>
        <taxon>Streptosporangiaceae</taxon>
        <taxon>Spongiactinospora</taxon>
    </lineage>
</organism>
<dbReference type="RefSeq" id="WP_111169409.1">
    <property type="nucleotide sequence ID" value="NZ_POUA01000188.1"/>
</dbReference>
<evidence type="ECO:0000259" key="1">
    <source>
        <dbReference type="PROSITE" id="PS51464"/>
    </source>
</evidence>
<dbReference type="GO" id="GO:1901135">
    <property type="term" value="P:carbohydrate derivative metabolic process"/>
    <property type="evidence" value="ECO:0007669"/>
    <property type="project" value="InterPro"/>
</dbReference>
<dbReference type="GO" id="GO:0016853">
    <property type="term" value="F:isomerase activity"/>
    <property type="evidence" value="ECO:0007669"/>
    <property type="project" value="UniProtKB-KW"/>
</dbReference>
<protein>
    <submittedName>
        <fullName evidence="2">Sugar isomerase</fullName>
    </submittedName>
</protein>
<dbReference type="PANTHER" id="PTHR42745:SF1">
    <property type="entry name" value="ARABINOSE 5-PHOSPHATE ISOMERASE KDSD"/>
    <property type="match status" value="1"/>
</dbReference>
<dbReference type="GO" id="GO:0097367">
    <property type="term" value="F:carbohydrate derivative binding"/>
    <property type="evidence" value="ECO:0007669"/>
    <property type="project" value="InterPro"/>
</dbReference>
<name>A0A2W2FTZ8_9ACTN</name>
<dbReference type="InterPro" id="IPR050986">
    <property type="entry name" value="GutQ/KpsF_isomerases"/>
</dbReference>
<dbReference type="PROSITE" id="PS51464">
    <property type="entry name" value="SIS"/>
    <property type="match status" value="1"/>
</dbReference>
<keyword evidence="2" id="KW-0413">Isomerase</keyword>